<reference evidence="18" key="2">
    <citation type="submission" date="2024-01" db="EMBL/GenBank/DDBJ databases">
        <authorList>
            <person name="He J."/>
            <person name="Wang M."/>
            <person name="Zheng J."/>
            <person name="Liu Z."/>
        </authorList>
    </citation>
    <scope>NUCLEOTIDE SEQUENCE</scope>
    <source>
        <strain evidence="18">ZL_2023a</strain>
        <tissue evidence="18">Muscle</tissue>
    </source>
</reference>
<evidence type="ECO:0000256" key="13">
    <source>
        <dbReference type="ARBA" id="ARBA00023288"/>
    </source>
</evidence>
<name>A0AAW0XA53_CHEQU</name>
<comment type="function">
    <text evidence="15">Catalyzes the formation of 2'-nucleotide products from 2',3'-cyclic substrates. May participate in RNA metabolism in the myelinating cell, CNP is the third most abundant protein in central nervous system myelin.</text>
</comment>
<comment type="catalytic activity">
    <reaction evidence="1">
        <text>a nucleoside 2',3'-cyclic phosphate + H2O = a nucleoside 2'-phosphate + H(+)</text>
        <dbReference type="Rhea" id="RHEA:14489"/>
        <dbReference type="ChEBI" id="CHEBI:15377"/>
        <dbReference type="ChEBI" id="CHEBI:15378"/>
        <dbReference type="ChEBI" id="CHEBI:66954"/>
        <dbReference type="ChEBI" id="CHEBI:78552"/>
        <dbReference type="EC" id="3.1.4.37"/>
    </reaction>
</comment>
<evidence type="ECO:0000256" key="8">
    <source>
        <dbReference type="ARBA" id="ARBA00022481"/>
    </source>
</evidence>
<keyword evidence="12" id="KW-0472">Membrane</keyword>
<evidence type="ECO:0000256" key="6">
    <source>
        <dbReference type="ARBA" id="ARBA00012317"/>
    </source>
</evidence>
<feature type="compositionally biased region" description="Polar residues" evidence="16">
    <location>
        <begin position="1"/>
        <end position="24"/>
    </location>
</feature>
<comment type="subcellular location">
    <subcellularLocation>
        <location evidence="2">Melanosome</location>
    </subcellularLocation>
    <subcellularLocation>
        <location evidence="3">Membrane</location>
        <topology evidence="3">Lipid-anchor</topology>
    </subcellularLocation>
</comment>
<keyword evidence="9" id="KW-0597">Phosphoprotein</keyword>
<dbReference type="EMBL" id="JARKIK010000044">
    <property type="protein sequence ID" value="KAK8736145.1"/>
    <property type="molecule type" value="Genomic_DNA"/>
</dbReference>
<dbReference type="EC" id="3.1.4.37" evidence="6"/>
<accession>A0AAW0XA53</accession>
<dbReference type="SUPFAM" id="SSF55144">
    <property type="entry name" value="LigT-like"/>
    <property type="match status" value="1"/>
</dbReference>
<evidence type="ECO:0000256" key="11">
    <source>
        <dbReference type="ARBA" id="ARBA00022884"/>
    </source>
</evidence>
<keyword evidence="11" id="KW-0694">RNA-binding</keyword>
<organism evidence="18 19">
    <name type="scientific">Cherax quadricarinatus</name>
    <name type="common">Australian red claw crayfish</name>
    <dbReference type="NCBI Taxonomy" id="27406"/>
    <lineage>
        <taxon>Eukaryota</taxon>
        <taxon>Metazoa</taxon>
        <taxon>Ecdysozoa</taxon>
        <taxon>Arthropoda</taxon>
        <taxon>Crustacea</taxon>
        <taxon>Multicrustacea</taxon>
        <taxon>Malacostraca</taxon>
        <taxon>Eumalacostraca</taxon>
        <taxon>Eucarida</taxon>
        <taxon>Decapoda</taxon>
        <taxon>Pleocyemata</taxon>
        <taxon>Astacidea</taxon>
        <taxon>Parastacoidea</taxon>
        <taxon>Parastacidae</taxon>
        <taxon>Cherax</taxon>
    </lineage>
</organism>
<gene>
    <name evidence="18" type="ORF">OTU49_004843</name>
</gene>
<feature type="compositionally biased region" description="Low complexity" evidence="16">
    <location>
        <begin position="36"/>
        <end position="45"/>
    </location>
</feature>
<evidence type="ECO:0000256" key="4">
    <source>
        <dbReference type="ARBA" id="ARBA00008662"/>
    </source>
</evidence>
<sequence length="534" mass="59983">MGQTASRISNFFTANRSPTPVSSDVNEHIDSTQQRSSSSSSSSSSLLIPVDSSPKYPLATPRSPLRRGFRRPSPPETSLKRPPSKRLKGDFQYLDFPVLNDDETITFIQNSKVMLIMKGIPGSGKTFLAKKLSEVYEGAVVCSADSFFIHNGEYEFDRDQLKDAHEFCQQRASHAAQENSHVIIIDNTNVRNWEMKFYLDIAKRHRYIPLVLEPQTPWAMDPCELALRNSHGISEKIIAQKVHTYQPVQPIYYGWFLNEVDSQKICLIGQQWLQQALSVDDFLQDFSENTQLLSVEEIINFFSRDSFVDGGDILHSTAKFTARGKAQGAMEYISSSVVKGAMGQCFQLHIIGFVITPRTLGARLKLTEDQLELWANNDNEDPPAYILEPAAPRKHVGMSDNPDSHPSMDQNDATTELLGNILKDVDCRPTCEEVDADLKDDRFHPVSGRGSRAHFTLACGPGIKPVNTGFDLINVVRCEQRTLIKETLIDSQLSDQKVETYTIPGGVLRTYGEGTWVIYPDKEIIVKSMFSAFY</sequence>
<dbReference type="SUPFAM" id="SSF52540">
    <property type="entry name" value="P-loop containing nucleoside triphosphate hydrolases"/>
    <property type="match status" value="1"/>
</dbReference>
<comment type="subunit">
    <text evidence="5">Exists as monomers and homodimers.</text>
</comment>
<dbReference type="Gene3D" id="3.90.1740.10">
    <property type="entry name" value="2',3'-cyclic nucleotide 3'-phosphodiesterase superfamily"/>
    <property type="match status" value="1"/>
</dbReference>
<protein>
    <recommendedName>
        <fullName evidence="7">2',3'-cyclic-nucleotide 3'-phosphodiesterase</fullName>
        <ecNumber evidence="6">3.1.4.37</ecNumber>
    </recommendedName>
</protein>
<dbReference type="PANTHER" id="PTHR10156">
    <property type="entry name" value="2',3'-CYCLIC-NUCLEOTIDE 3'-PHOSPHODIESTERASE"/>
    <property type="match status" value="1"/>
</dbReference>
<dbReference type="InterPro" id="IPR009097">
    <property type="entry name" value="Cyclic_Pdiesterase"/>
</dbReference>
<comment type="caution">
    <text evidence="18">The sequence shown here is derived from an EMBL/GenBank/DDBJ whole genome shotgun (WGS) entry which is preliminary data.</text>
</comment>
<evidence type="ECO:0000256" key="3">
    <source>
        <dbReference type="ARBA" id="ARBA00004635"/>
    </source>
</evidence>
<feature type="domain" description="Cyclic nucleotide phosphodiesterase catalytic" evidence="17">
    <location>
        <begin position="250"/>
        <end position="398"/>
    </location>
</feature>
<keyword evidence="10" id="KW-0378">Hydrolase</keyword>
<feature type="domain" description="Cyclic nucleotide phosphodiesterase catalytic" evidence="17">
    <location>
        <begin position="449"/>
        <end position="534"/>
    </location>
</feature>
<dbReference type="GO" id="GO:0003723">
    <property type="term" value="F:RNA binding"/>
    <property type="evidence" value="ECO:0007669"/>
    <property type="project" value="UniProtKB-KW"/>
</dbReference>
<evidence type="ECO:0000256" key="16">
    <source>
        <dbReference type="SAM" id="MobiDB-lite"/>
    </source>
</evidence>
<dbReference type="Pfam" id="PF13671">
    <property type="entry name" value="AAA_33"/>
    <property type="match status" value="1"/>
</dbReference>
<reference evidence="18 19" key="1">
    <citation type="journal article" date="2024" name="BMC Genomics">
        <title>Genome assembly of redclaw crayfish (Cherax quadricarinatus) provides insights into its immune adaptation and hypoxia tolerance.</title>
        <authorList>
            <person name="Liu Z."/>
            <person name="Zheng J."/>
            <person name="Li H."/>
            <person name="Fang K."/>
            <person name="Wang S."/>
            <person name="He J."/>
            <person name="Zhou D."/>
            <person name="Weng S."/>
            <person name="Chi M."/>
            <person name="Gu Z."/>
            <person name="He J."/>
            <person name="Li F."/>
            <person name="Wang M."/>
        </authorList>
    </citation>
    <scope>NUCLEOTIDE SEQUENCE [LARGE SCALE GENOMIC DNA]</scope>
    <source>
        <strain evidence="18">ZL_2023a</strain>
    </source>
</reference>
<dbReference type="PANTHER" id="PTHR10156:SF0">
    <property type="entry name" value="2',3'-CYCLIC-NUCLEOTIDE 3'-PHOSPHODIESTERASE"/>
    <property type="match status" value="1"/>
</dbReference>
<evidence type="ECO:0000313" key="19">
    <source>
        <dbReference type="Proteomes" id="UP001445076"/>
    </source>
</evidence>
<dbReference type="Pfam" id="PF05881">
    <property type="entry name" value="CNPase"/>
    <property type="match status" value="2"/>
</dbReference>
<evidence type="ECO:0000256" key="9">
    <source>
        <dbReference type="ARBA" id="ARBA00022553"/>
    </source>
</evidence>
<feature type="region of interest" description="Disordered" evidence="16">
    <location>
        <begin position="1"/>
        <end position="86"/>
    </location>
</feature>
<evidence type="ECO:0000256" key="12">
    <source>
        <dbReference type="ARBA" id="ARBA00023136"/>
    </source>
</evidence>
<keyword evidence="8" id="KW-0488">Methylation</keyword>
<evidence type="ECO:0000259" key="17">
    <source>
        <dbReference type="Pfam" id="PF05881"/>
    </source>
</evidence>
<dbReference type="GO" id="GO:0004113">
    <property type="term" value="F:2',3'-cyclic-nucleotide 3'-phosphodiesterase activity"/>
    <property type="evidence" value="ECO:0007669"/>
    <property type="project" value="UniProtKB-EC"/>
</dbReference>
<keyword evidence="13" id="KW-0449">Lipoprotein</keyword>
<keyword evidence="19" id="KW-1185">Reference proteome</keyword>
<evidence type="ECO:0000256" key="2">
    <source>
        <dbReference type="ARBA" id="ARBA00004223"/>
    </source>
</evidence>
<evidence type="ECO:0000256" key="15">
    <source>
        <dbReference type="ARBA" id="ARBA00045937"/>
    </source>
</evidence>
<comment type="similarity">
    <text evidence="4">Belongs to the 2H phosphoesterase superfamily. CNPase family.</text>
</comment>
<dbReference type="InterPro" id="IPR047325">
    <property type="entry name" value="CNPase_cat"/>
</dbReference>
<dbReference type="GO" id="GO:0016020">
    <property type="term" value="C:membrane"/>
    <property type="evidence" value="ECO:0007669"/>
    <property type="project" value="UniProtKB-SubCell"/>
</dbReference>
<evidence type="ECO:0000313" key="18">
    <source>
        <dbReference type="EMBL" id="KAK8736146.1"/>
    </source>
</evidence>
<dbReference type="InterPro" id="IPR027417">
    <property type="entry name" value="P-loop_NTPase"/>
</dbReference>
<dbReference type="GO" id="GO:0009214">
    <property type="term" value="P:cyclic nucleotide catabolic process"/>
    <property type="evidence" value="ECO:0007669"/>
    <property type="project" value="InterPro"/>
</dbReference>
<evidence type="ECO:0000256" key="10">
    <source>
        <dbReference type="ARBA" id="ARBA00022801"/>
    </source>
</evidence>
<dbReference type="AlphaFoldDB" id="A0AAW0XA53"/>
<dbReference type="InterPro" id="IPR008431">
    <property type="entry name" value="CNPase"/>
</dbReference>
<dbReference type="Proteomes" id="UP001445076">
    <property type="component" value="Unassembled WGS sequence"/>
</dbReference>
<proteinExistence type="inferred from homology"/>
<dbReference type="EMBL" id="JARKIK010000044">
    <property type="protein sequence ID" value="KAK8736146.1"/>
    <property type="molecule type" value="Genomic_DNA"/>
</dbReference>
<dbReference type="GO" id="GO:0005737">
    <property type="term" value="C:cytoplasm"/>
    <property type="evidence" value="ECO:0007669"/>
    <property type="project" value="TreeGrafter"/>
</dbReference>
<keyword evidence="14" id="KW-0636">Prenylation</keyword>
<evidence type="ECO:0000256" key="5">
    <source>
        <dbReference type="ARBA" id="ARBA00011781"/>
    </source>
</evidence>
<evidence type="ECO:0000256" key="1">
    <source>
        <dbReference type="ARBA" id="ARBA00000610"/>
    </source>
</evidence>
<evidence type="ECO:0000256" key="14">
    <source>
        <dbReference type="ARBA" id="ARBA00023289"/>
    </source>
</evidence>
<dbReference type="Gene3D" id="3.40.50.300">
    <property type="entry name" value="P-loop containing nucleotide triphosphate hydrolases"/>
    <property type="match status" value="1"/>
</dbReference>
<evidence type="ECO:0000256" key="7">
    <source>
        <dbReference type="ARBA" id="ARBA00014478"/>
    </source>
</evidence>